<dbReference type="InterPro" id="IPR025669">
    <property type="entry name" value="AAA_dom"/>
</dbReference>
<keyword evidence="17" id="KW-0175">Coiled coil</keyword>
<organism evidence="22 23">
    <name type="scientific">Fischerella major NIES-592</name>
    <dbReference type="NCBI Taxonomy" id="210994"/>
    <lineage>
        <taxon>Bacteria</taxon>
        <taxon>Bacillati</taxon>
        <taxon>Cyanobacteriota</taxon>
        <taxon>Cyanophyceae</taxon>
        <taxon>Nostocales</taxon>
        <taxon>Hapalosiphonaceae</taxon>
        <taxon>Fischerella</taxon>
    </lineage>
</organism>
<keyword evidence="12" id="KW-0067">ATP-binding</keyword>
<keyword evidence="11" id="KW-0418">Kinase</keyword>
<evidence type="ECO:0000313" key="22">
    <source>
        <dbReference type="EMBL" id="OKH12284.1"/>
    </source>
</evidence>
<evidence type="ECO:0000256" key="6">
    <source>
        <dbReference type="ARBA" id="ARBA00022475"/>
    </source>
</evidence>
<evidence type="ECO:0000256" key="10">
    <source>
        <dbReference type="ARBA" id="ARBA00022741"/>
    </source>
</evidence>
<sequence length="732" mass="80885">MKESEFHVEEIDFQKYLLVLQRRWMTAVGVFGVVFTLALLYALSTKPTYTAQASLLIKTSRTSSLTGLGEDLGRLESLVQDNSPVDTQAKIVTSVPVLQATITSLSLKNDEGEPLKVEDLQKKLKVEGVKGTDVLEVSYTHQDPQLAAKVINKIVEEYTKQNIQANREEAISAGKFMLQQLPKTEEAVQKAELALRRFKERNKIIVLQEEATAAVNTISRLEDEIAQAQAQLVDVNARLEKLQTQARVNSQEAVSAVDLSQVPGTQKVLTELQEAQSELTVARTRYQPGHPTVANLEEKVSALRSLLQQRVEQVGGNNQQISTANLQMGEVRQKLIEDLANTDKERVGLERRIAELTNTWSVYKQRANILPKLEQTQRELERKLKAAQTTYETLLTRIQEINVAENQNVSNARIISPALVPDEPSGTRKALIAAGGGVLGIMLGIIAALAVDLIDRSIKTVKEARELFQYTLLGVIPNVSRNTKNSYSVQGLDRPIPRVVGRDIPHFPVGDAYQMLQANLKFLSYKQLKAITVTSSIPKEGKSEVSANLAVAMAQVERRVLLVDADMRHPIQHHIWQLSNNQGLSNIIVDQVPLETIVHEVMPNLHVLTSGVMPPNPVALLDSDRMATLVASFNQKYDCVIFDAPPLAGTADAAVLGKLADGILLVVRPEVVDYASANAAKEFLTQSDQTVLGMVINGVSVKREPDSYFYYAKDSVESTGVSRKSILVRNHR</sequence>
<feature type="domain" description="AAA" evidence="20">
    <location>
        <begin position="541"/>
        <end position="671"/>
    </location>
</feature>
<evidence type="ECO:0000256" key="4">
    <source>
        <dbReference type="ARBA" id="ARBA00008883"/>
    </source>
</evidence>
<dbReference type="PANTHER" id="PTHR32309:SF13">
    <property type="entry name" value="FERRIC ENTEROBACTIN TRANSPORT PROTEIN FEPE"/>
    <property type="match status" value="1"/>
</dbReference>
<dbReference type="EC" id="2.7.10.2" evidence="5"/>
<evidence type="ECO:0000259" key="20">
    <source>
        <dbReference type="Pfam" id="PF13614"/>
    </source>
</evidence>
<dbReference type="InterPro" id="IPR032807">
    <property type="entry name" value="GNVR"/>
</dbReference>
<dbReference type="GO" id="GO:0004715">
    <property type="term" value="F:non-membrane spanning protein tyrosine kinase activity"/>
    <property type="evidence" value="ECO:0007669"/>
    <property type="project" value="UniProtKB-EC"/>
</dbReference>
<dbReference type="NCBIfam" id="TIGR01007">
    <property type="entry name" value="eps_fam"/>
    <property type="match status" value="1"/>
</dbReference>
<evidence type="ECO:0000256" key="16">
    <source>
        <dbReference type="ARBA" id="ARBA00051245"/>
    </source>
</evidence>
<keyword evidence="15" id="KW-0829">Tyrosine-protein kinase</keyword>
<evidence type="ECO:0000256" key="13">
    <source>
        <dbReference type="ARBA" id="ARBA00022989"/>
    </source>
</evidence>
<comment type="subcellular location">
    <subcellularLocation>
        <location evidence="1">Cell inner membrane</location>
        <topology evidence="1">Multi-pass membrane protein</topology>
    </subcellularLocation>
</comment>
<accession>A0A1U7GW28</accession>
<evidence type="ECO:0000256" key="12">
    <source>
        <dbReference type="ARBA" id="ARBA00022840"/>
    </source>
</evidence>
<feature type="coiled-coil region" evidence="17">
    <location>
        <begin position="181"/>
        <end position="245"/>
    </location>
</feature>
<keyword evidence="13 18" id="KW-1133">Transmembrane helix</keyword>
<evidence type="ECO:0000256" key="18">
    <source>
        <dbReference type="SAM" id="Phobius"/>
    </source>
</evidence>
<reference evidence="22 23" key="1">
    <citation type="submission" date="2016-11" db="EMBL/GenBank/DDBJ databases">
        <title>Draft Genome Sequences of Nine Cyanobacterial Strains from Diverse Habitats.</title>
        <authorList>
            <person name="Zhu T."/>
            <person name="Hou S."/>
            <person name="Lu X."/>
            <person name="Hess W.R."/>
        </authorList>
    </citation>
    <scope>NUCLEOTIDE SEQUENCE [LARGE SCALE GENOMIC DNA]</scope>
    <source>
        <strain evidence="22 23">NIES-592</strain>
    </source>
</reference>
<evidence type="ECO:0000256" key="17">
    <source>
        <dbReference type="SAM" id="Coils"/>
    </source>
</evidence>
<dbReference type="PANTHER" id="PTHR32309">
    <property type="entry name" value="TYROSINE-PROTEIN KINASE"/>
    <property type="match status" value="1"/>
</dbReference>
<evidence type="ECO:0000256" key="11">
    <source>
        <dbReference type="ARBA" id="ARBA00022777"/>
    </source>
</evidence>
<dbReference type="InterPro" id="IPR005702">
    <property type="entry name" value="Wzc-like_C"/>
</dbReference>
<comment type="similarity">
    <text evidence="3">Belongs to the CpsD/CapB family.</text>
</comment>
<evidence type="ECO:0000313" key="23">
    <source>
        <dbReference type="Proteomes" id="UP000186391"/>
    </source>
</evidence>
<name>A0A1U7GW28_9CYAN</name>
<keyword evidence="23" id="KW-1185">Reference proteome</keyword>
<dbReference type="EMBL" id="MRCA01000012">
    <property type="protein sequence ID" value="OKH12284.1"/>
    <property type="molecule type" value="Genomic_DNA"/>
</dbReference>
<keyword evidence="14 18" id="KW-0472">Membrane</keyword>
<evidence type="ECO:0000256" key="3">
    <source>
        <dbReference type="ARBA" id="ARBA00007316"/>
    </source>
</evidence>
<dbReference type="InterPro" id="IPR003856">
    <property type="entry name" value="LPS_length_determ_N"/>
</dbReference>
<feature type="domain" description="Tyrosine-protein kinase G-rich" evidence="21">
    <location>
        <begin position="374"/>
        <end position="449"/>
    </location>
</feature>
<comment type="catalytic activity">
    <reaction evidence="16">
        <text>L-tyrosyl-[protein] + ATP = O-phospho-L-tyrosyl-[protein] + ADP + H(+)</text>
        <dbReference type="Rhea" id="RHEA:10596"/>
        <dbReference type="Rhea" id="RHEA-COMP:10136"/>
        <dbReference type="Rhea" id="RHEA-COMP:20101"/>
        <dbReference type="ChEBI" id="CHEBI:15378"/>
        <dbReference type="ChEBI" id="CHEBI:30616"/>
        <dbReference type="ChEBI" id="CHEBI:46858"/>
        <dbReference type="ChEBI" id="CHEBI:61978"/>
        <dbReference type="ChEBI" id="CHEBI:456216"/>
        <dbReference type="EC" id="2.7.10.2"/>
    </reaction>
</comment>
<evidence type="ECO:0000256" key="5">
    <source>
        <dbReference type="ARBA" id="ARBA00011903"/>
    </source>
</evidence>
<evidence type="ECO:0000256" key="9">
    <source>
        <dbReference type="ARBA" id="ARBA00022692"/>
    </source>
</evidence>
<gene>
    <name evidence="22" type="ORF">NIES592_18940</name>
</gene>
<comment type="similarity">
    <text evidence="2">Belongs to the CpsC/CapA family.</text>
</comment>
<dbReference type="CDD" id="cd05387">
    <property type="entry name" value="BY-kinase"/>
    <property type="match status" value="1"/>
</dbReference>
<dbReference type="Pfam" id="PF02706">
    <property type="entry name" value="Wzz"/>
    <property type="match status" value="1"/>
</dbReference>
<dbReference type="InterPro" id="IPR050445">
    <property type="entry name" value="Bact_polysacc_biosynth/exp"/>
</dbReference>
<feature type="transmembrane region" description="Helical" evidence="18">
    <location>
        <begin position="430"/>
        <end position="454"/>
    </location>
</feature>
<evidence type="ECO:0000256" key="8">
    <source>
        <dbReference type="ARBA" id="ARBA00022679"/>
    </source>
</evidence>
<evidence type="ECO:0000259" key="19">
    <source>
        <dbReference type="Pfam" id="PF02706"/>
    </source>
</evidence>
<dbReference type="Pfam" id="PF13614">
    <property type="entry name" value="AAA_31"/>
    <property type="match status" value="1"/>
</dbReference>
<evidence type="ECO:0000256" key="7">
    <source>
        <dbReference type="ARBA" id="ARBA00022519"/>
    </source>
</evidence>
<dbReference type="GO" id="GO:0005524">
    <property type="term" value="F:ATP binding"/>
    <property type="evidence" value="ECO:0007669"/>
    <property type="project" value="UniProtKB-KW"/>
</dbReference>
<evidence type="ECO:0000256" key="2">
    <source>
        <dbReference type="ARBA" id="ARBA00006683"/>
    </source>
</evidence>
<keyword evidence="6" id="KW-1003">Cell membrane</keyword>
<dbReference type="Pfam" id="PF13807">
    <property type="entry name" value="GNVR"/>
    <property type="match status" value="1"/>
</dbReference>
<evidence type="ECO:0000256" key="15">
    <source>
        <dbReference type="ARBA" id="ARBA00023137"/>
    </source>
</evidence>
<proteinExistence type="inferred from homology"/>
<comment type="similarity">
    <text evidence="4">Belongs to the etk/wzc family.</text>
</comment>
<evidence type="ECO:0000259" key="21">
    <source>
        <dbReference type="Pfam" id="PF13807"/>
    </source>
</evidence>
<dbReference type="GO" id="GO:0005886">
    <property type="term" value="C:plasma membrane"/>
    <property type="evidence" value="ECO:0007669"/>
    <property type="project" value="UniProtKB-SubCell"/>
</dbReference>
<dbReference type="Proteomes" id="UP000186391">
    <property type="component" value="Unassembled WGS sequence"/>
</dbReference>
<evidence type="ECO:0000256" key="1">
    <source>
        <dbReference type="ARBA" id="ARBA00004429"/>
    </source>
</evidence>
<keyword evidence="10" id="KW-0547">Nucleotide-binding</keyword>
<protein>
    <recommendedName>
        <fullName evidence="5">non-specific protein-tyrosine kinase</fullName>
        <ecNumber evidence="5">2.7.10.2</ecNumber>
    </recommendedName>
</protein>
<keyword evidence="9 18" id="KW-0812">Transmembrane</keyword>
<dbReference type="SUPFAM" id="SSF52540">
    <property type="entry name" value="P-loop containing nucleoside triphosphate hydrolases"/>
    <property type="match status" value="1"/>
</dbReference>
<comment type="caution">
    <text evidence="22">The sequence shown here is derived from an EMBL/GenBank/DDBJ whole genome shotgun (WGS) entry which is preliminary data.</text>
</comment>
<dbReference type="AlphaFoldDB" id="A0A1U7GW28"/>
<keyword evidence="7" id="KW-0997">Cell inner membrane</keyword>
<feature type="transmembrane region" description="Helical" evidence="18">
    <location>
        <begin position="24"/>
        <end position="43"/>
    </location>
</feature>
<keyword evidence="8" id="KW-0808">Transferase</keyword>
<feature type="domain" description="Polysaccharide chain length determinant N-terminal" evidence="19">
    <location>
        <begin position="9"/>
        <end position="104"/>
    </location>
</feature>
<dbReference type="Gene3D" id="3.40.50.300">
    <property type="entry name" value="P-loop containing nucleotide triphosphate hydrolases"/>
    <property type="match status" value="1"/>
</dbReference>
<dbReference type="RefSeq" id="WP_062244216.1">
    <property type="nucleotide sequence ID" value="NZ_MRCA01000012.1"/>
</dbReference>
<evidence type="ECO:0000256" key="14">
    <source>
        <dbReference type="ARBA" id="ARBA00023136"/>
    </source>
</evidence>
<dbReference type="InterPro" id="IPR027417">
    <property type="entry name" value="P-loop_NTPase"/>
</dbReference>
<dbReference type="OrthoDB" id="9758283at2"/>
<feature type="coiled-coil region" evidence="17">
    <location>
        <begin position="293"/>
        <end position="397"/>
    </location>
</feature>